<reference evidence="3 4" key="1">
    <citation type="journal article" date="2010" name="Nature">
        <title>Genome sequencing and analysis of the model grass Brachypodium distachyon.</title>
        <authorList>
            <consortium name="International Brachypodium Initiative"/>
        </authorList>
    </citation>
    <scope>NUCLEOTIDE SEQUENCE [LARGE SCALE GENOMIC DNA]</scope>
    <source>
        <strain evidence="3 4">Bd21</strain>
    </source>
</reference>
<dbReference type="GO" id="GO:0010150">
    <property type="term" value="P:leaf senescence"/>
    <property type="evidence" value="ECO:0007669"/>
    <property type="project" value="UniProtKB-ARBA"/>
</dbReference>
<reference evidence="4" key="3">
    <citation type="submission" date="2018-08" db="UniProtKB">
        <authorList>
            <consortium name="EnsemblPlants"/>
        </authorList>
    </citation>
    <scope>IDENTIFICATION</scope>
    <source>
        <strain evidence="4">cv. Bd21</strain>
    </source>
</reference>
<evidence type="ECO:0000313" key="4">
    <source>
        <dbReference type="EnsemblPlants" id="KQK08759"/>
    </source>
</evidence>
<reference evidence="3" key="2">
    <citation type="submission" date="2017-06" db="EMBL/GenBank/DDBJ databases">
        <title>WGS assembly of Brachypodium distachyon.</title>
        <authorList>
            <consortium name="The International Brachypodium Initiative"/>
            <person name="Lucas S."/>
            <person name="Harmon-Smith M."/>
            <person name="Lail K."/>
            <person name="Tice H."/>
            <person name="Grimwood J."/>
            <person name="Bruce D."/>
            <person name="Barry K."/>
            <person name="Shu S."/>
            <person name="Lindquist E."/>
            <person name="Wang M."/>
            <person name="Pitluck S."/>
            <person name="Vogel J.P."/>
            <person name="Garvin D.F."/>
            <person name="Mockler T.C."/>
            <person name="Schmutz J."/>
            <person name="Rokhsar D."/>
            <person name="Bevan M.W."/>
        </authorList>
    </citation>
    <scope>NUCLEOTIDE SEQUENCE</scope>
    <source>
        <strain evidence="3">Bd21</strain>
    </source>
</reference>
<organism evidence="3">
    <name type="scientific">Brachypodium distachyon</name>
    <name type="common">Purple false brome</name>
    <name type="synonym">Trachynia distachya</name>
    <dbReference type="NCBI Taxonomy" id="15368"/>
    <lineage>
        <taxon>Eukaryota</taxon>
        <taxon>Viridiplantae</taxon>
        <taxon>Streptophyta</taxon>
        <taxon>Embryophyta</taxon>
        <taxon>Tracheophyta</taxon>
        <taxon>Spermatophyta</taxon>
        <taxon>Magnoliopsida</taxon>
        <taxon>Liliopsida</taxon>
        <taxon>Poales</taxon>
        <taxon>Poaceae</taxon>
        <taxon>BOP clade</taxon>
        <taxon>Pooideae</taxon>
        <taxon>Stipodae</taxon>
        <taxon>Brachypodieae</taxon>
        <taxon>Brachypodium</taxon>
    </lineage>
</organism>
<feature type="region of interest" description="Disordered" evidence="2">
    <location>
        <begin position="1"/>
        <end position="82"/>
    </location>
</feature>
<comment type="similarity">
    <text evidence="1">Belongs to the senescence regulator S40 family.</text>
</comment>
<proteinExistence type="inferred from homology"/>
<dbReference type="STRING" id="15368.A0A0Q3GC00"/>
<gene>
    <name evidence="3" type="ORF">BRADI_2g43742v3</name>
</gene>
<dbReference type="Proteomes" id="UP000008810">
    <property type="component" value="Chromosome 2"/>
</dbReference>
<dbReference type="Gramene" id="KQK08759">
    <property type="protein sequence ID" value="KQK08759"/>
    <property type="gene ID" value="BRADI_2g43742v3"/>
</dbReference>
<feature type="non-terminal residue" evidence="3">
    <location>
        <position position="1"/>
    </location>
</feature>
<evidence type="ECO:0000256" key="2">
    <source>
        <dbReference type="SAM" id="MobiDB-lite"/>
    </source>
</evidence>
<evidence type="ECO:0000256" key="1">
    <source>
        <dbReference type="ARBA" id="ARBA00034773"/>
    </source>
</evidence>
<dbReference type="AlphaFoldDB" id="A0A0Q3GC00"/>
<feature type="region of interest" description="Disordered" evidence="2">
    <location>
        <begin position="105"/>
        <end position="128"/>
    </location>
</feature>
<evidence type="ECO:0000313" key="3">
    <source>
        <dbReference type="EMBL" id="KQK08759.1"/>
    </source>
</evidence>
<keyword evidence="5" id="KW-1185">Reference proteome</keyword>
<protein>
    <submittedName>
        <fullName evidence="3 4">Uncharacterized protein</fullName>
    </submittedName>
</protein>
<dbReference type="EnsemblPlants" id="KQK08759">
    <property type="protein sequence ID" value="KQK08759"/>
    <property type="gene ID" value="BRADI_2g43742v3"/>
</dbReference>
<feature type="compositionally biased region" description="Low complexity" evidence="2">
    <location>
        <begin position="40"/>
        <end position="67"/>
    </location>
</feature>
<accession>A0A0Q3GC00</accession>
<dbReference type="InParanoid" id="A0A0Q3GC00"/>
<dbReference type="EMBL" id="CM000881">
    <property type="protein sequence ID" value="KQK08759.1"/>
    <property type="molecule type" value="Genomic_DNA"/>
</dbReference>
<dbReference type="InterPro" id="IPR007608">
    <property type="entry name" value="Senescence_reg_S40"/>
</dbReference>
<name>A0A0Q3GC00_BRADI</name>
<dbReference type="OrthoDB" id="684536at2759"/>
<sequence>PPRRPLLISSIHAANPSPTIPRLRHPPGGILEALPEHFGPLSPRLSSSSTSSSPASPMTALPRMIPSIPRPAPAPAMHMPQSAPVNVPAARLRRPPVVDEFTVEVDDDDDEEMLPPHEPFCRNSKSSKGDLEAVASLANSGLDVYAHKATILKL</sequence>
<dbReference type="Pfam" id="PF04520">
    <property type="entry name" value="Senescence_reg"/>
    <property type="match status" value="1"/>
</dbReference>
<evidence type="ECO:0000313" key="5">
    <source>
        <dbReference type="Proteomes" id="UP000008810"/>
    </source>
</evidence>